<proteinExistence type="predicted"/>
<keyword evidence="2" id="KW-1185">Reference proteome</keyword>
<evidence type="ECO:0000313" key="2">
    <source>
        <dbReference type="Proteomes" id="UP000261811"/>
    </source>
</evidence>
<name>A0A372JBF6_9ACTN</name>
<dbReference type="OrthoDB" id="4315929at2"/>
<protein>
    <submittedName>
        <fullName evidence="1">Uncharacterized protein</fullName>
    </submittedName>
</protein>
<evidence type="ECO:0000313" key="1">
    <source>
        <dbReference type="EMBL" id="RFU37341.1"/>
    </source>
</evidence>
<dbReference type="EMBL" id="QURH01000981">
    <property type="protein sequence ID" value="RFU37341.1"/>
    <property type="molecule type" value="Genomic_DNA"/>
</dbReference>
<dbReference type="AlphaFoldDB" id="A0A372JBF6"/>
<dbReference type="Proteomes" id="UP000261811">
    <property type="component" value="Unassembled WGS sequence"/>
</dbReference>
<gene>
    <name evidence="1" type="ORF">DZF91_33390</name>
</gene>
<sequence>MLLWDIEMKSSKEDISLLEPRRRLRIAADALEWTLGTFDSRISELAASAVRSSISRLREEESRGNISPAAPERLEDQVEAYVSECDDPGVEQLLMAAVNCFELPAAGMGGEYLYTILSDCYESLLDREEIDIVIPEVERKHPRLVEAIQVQKEMIRRA</sequence>
<comment type="caution">
    <text evidence="1">The sequence shown here is derived from an EMBL/GenBank/DDBJ whole genome shotgun (WGS) entry which is preliminary data.</text>
</comment>
<accession>A0A372JBF6</accession>
<reference evidence="1 2" key="1">
    <citation type="submission" date="2018-08" db="EMBL/GenBank/DDBJ databases">
        <title>Actinomadura jelena sp. nov., a novel Actinomycete isolated from soil in Chad.</title>
        <authorList>
            <person name="Shi L."/>
        </authorList>
    </citation>
    <scope>NUCLEOTIDE SEQUENCE [LARGE SCALE GENOMIC DNA]</scope>
    <source>
        <strain evidence="1 2">NEAU-G17</strain>
    </source>
</reference>
<dbReference type="RefSeq" id="WP_117361037.1">
    <property type="nucleotide sequence ID" value="NZ_QURH01000981.1"/>
</dbReference>
<organism evidence="1 2">
    <name type="scientific">Actinomadura logoneensis</name>
    <dbReference type="NCBI Taxonomy" id="2293572"/>
    <lineage>
        <taxon>Bacteria</taxon>
        <taxon>Bacillati</taxon>
        <taxon>Actinomycetota</taxon>
        <taxon>Actinomycetes</taxon>
        <taxon>Streptosporangiales</taxon>
        <taxon>Thermomonosporaceae</taxon>
        <taxon>Actinomadura</taxon>
    </lineage>
</organism>